<evidence type="ECO:0000313" key="2">
    <source>
        <dbReference type="EMBL" id="RGP71817.1"/>
    </source>
</evidence>
<comment type="caution">
    <text evidence="2">The sequence shown here is derived from an EMBL/GenBank/DDBJ whole genome shotgun (WGS) entry which is preliminary data.</text>
</comment>
<sequence>MPTKITDLPLEVRQQIFGEYFAAQDGYVYNEQSGKLRHADGTPIDLSLIYTCRYIANDCKHLPLALNTIHFSTIYREDWRSLAGCFNLAASYYNVLQQDLVLHLAHLVTPEMHAQLEKTLPTFRSKLEAEREFHFHAWDTGDAVGAVEGLENADTSEPVQPAVCEFVRDFYFWAVDKVVQNLPTEYYDYHNVDKLARGLQNSMSRERLEPLRDNHRLFYHRRWNHYSREVDQCLSQCLRLVADKNPTEFANRVYACLPQWVGKYRAEEFFDLRFEDWAIPSRTQVAHVLHRLGVPDLVWKLPDIWHYESSYFFKWKVYNHIPRDRWFDEFEHPTINFDSRTRTKIRFSAAAAAIRFLDLLPHQQRTQIRTIILHEDLLSVNKASIHGLGLVPFLRENSLLRVQRRVSFVHCILNDLSTDLPQLDKTHKFPERLHTFEFVPALSRWLLDNLAVVNAGIPADSFALLLESGPYADRCTEILQQLVHFRIKLNRAWDECLNDKSLPLPEDGLLISSSGSLLEPNSSAAAKIAKMTFMVTTGEEFKEAFEQLVSQTSTTLRCDFNPGVPENHHALINEVKAHPQGLLYFWKSHLRPKQFELPRSLFDRETLAKSYDRQSYKKYRQSVDSTSADAFEMSESYHLDELFATQPGQSSKGGSQEDGSM</sequence>
<reference evidence="2 3" key="1">
    <citation type="journal article" date="2018" name="PLoS Pathog.">
        <title>Evolution of structural diversity of trichothecenes, a family of toxins produced by plant pathogenic and entomopathogenic fungi.</title>
        <authorList>
            <person name="Proctor R.H."/>
            <person name="McCormick S.P."/>
            <person name="Kim H.S."/>
            <person name="Cardoza R.E."/>
            <person name="Stanley A.M."/>
            <person name="Lindo L."/>
            <person name="Kelly A."/>
            <person name="Brown D.W."/>
            <person name="Lee T."/>
            <person name="Vaughan M.M."/>
            <person name="Alexander N.J."/>
            <person name="Busman M."/>
            <person name="Gutierrez S."/>
        </authorList>
    </citation>
    <scope>NUCLEOTIDE SEQUENCE [LARGE SCALE GENOMIC DNA]</scope>
    <source>
        <strain evidence="2 3">NRRL 20695</strain>
    </source>
</reference>
<proteinExistence type="predicted"/>
<organism evidence="2 3">
    <name type="scientific">Fusarium longipes</name>
    <dbReference type="NCBI Taxonomy" id="694270"/>
    <lineage>
        <taxon>Eukaryota</taxon>
        <taxon>Fungi</taxon>
        <taxon>Dikarya</taxon>
        <taxon>Ascomycota</taxon>
        <taxon>Pezizomycotina</taxon>
        <taxon>Sordariomycetes</taxon>
        <taxon>Hypocreomycetidae</taxon>
        <taxon>Hypocreales</taxon>
        <taxon>Nectriaceae</taxon>
        <taxon>Fusarium</taxon>
    </lineage>
</organism>
<dbReference type="AlphaFoldDB" id="A0A395SI79"/>
<gene>
    <name evidence="2" type="ORF">FLONG3_6982</name>
</gene>
<evidence type="ECO:0000256" key="1">
    <source>
        <dbReference type="SAM" id="MobiDB-lite"/>
    </source>
</evidence>
<feature type="compositionally biased region" description="Polar residues" evidence="1">
    <location>
        <begin position="646"/>
        <end position="661"/>
    </location>
</feature>
<dbReference type="Proteomes" id="UP000266234">
    <property type="component" value="Unassembled WGS sequence"/>
</dbReference>
<dbReference type="EMBL" id="PXOG01000154">
    <property type="protein sequence ID" value="RGP71817.1"/>
    <property type="molecule type" value="Genomic_DNA"/>
</dbReference>
<protein>
    <submittedName>
        <fullName evidence="2">Uncharacterized protein</fullName>
    </submittedName>
</protein>
<name>A0A395SI79_9HYPO</name>
<dbReference type="OrthoDB" id="5062850at2759"/>
<accession>A0A395SI79</accession>
<feature type="region of interest" description="Disordered" evidence="1">
    <location>
        <begin position="642"/>
        <end position="661"/>
    </location>
</feature>
<evidence type="ECO:0000313" key="3">
    <source>
        <dbReference type="Proteomes" id="UP000266234"/>
    </source>
</evidence>
<keyword evidence="3" id="KW-1185">Reference proteome</keyword>